<evidence type="ECO:0000256" key="5">
    <source>
        <dbReference type="SAM" id="MobiDB-lite"/>
    </source>
</evidence>
<name>A0A023AX38_GRENI</name>
<evidence type="ECO:0000256" key="3">
    <source>
        <dbReference type="ARBA" id="ARBA00023274"/>
    </source>
</evidence>
<feature type="compositionally biased region" description="Basic residues" evidence="5">
    <location>
        <begin position="7"/>
        <end position="22"/>
    </location>
</feature>
<dbReference type="OrthoDB" id="1703270at2759"/>
<dbReference type="AlphaFoldDB" id="A0A023AX38"/>
<evidence type="ECO:0000256" key="1">
    <source>
        <dbReference type="ARBA" id="ARBA00005257"/>
    </source>
</evidence>
<proteinExistence type="inferred from homology"/>
<evidence type="ECO:0000256" key="4">
    <source>
        <dbReference type="RuleBase" id="RU000669"/>
    </source>
</evidence>
<dbReference type="CDD" id="cd11380">
    <property type="entry name" value="Ribosomal_S8e_like"/>
    <property type="match status" value="1"/>
</dbReference>
<dbReference type="GO" id="GO:1990904">
    <property type="term" value="C:ribonucleoprotein complex"/>
    <property type="evidence" value="ECO:0007669"/>
    <property type="project" value="UniProtKB-KW"/>
</dbReference>
<dbReference type="Gene3D" id="1.10.168.20">
    <property type="entry name" value="Ribosomal protein S8e, subdomain"/>
    <property type="match status" value="1"/>
</dbReference>
<comment type="similarity">
    <text evidence="1 4">Belongs to the eukaryotic ribosomal protein eS8 family.</text>
</comment>
<dbReference type="InterPro" id="IPR022309">
    <property type="entry name" value="Ribosomal_Se8/biogenesis_NSA2"/>
</dbReference>
<reference evidence="6" key="1">
    <citation type="submission" date="2013-12" db="EMBL/GenBank/DDBJ databases">
        <authorList>
            <person name="Omoto C.K."/>
            <person name="Sibley D."/>
            <person name="Venepally P."/>
            <person name="Hadjithomas M."/>
            <person name="Karamycheva S."/>
            <person name="Brunk B."/>
            <person name="Roos D."/>
            <person name="Caler E."/>
            <person name="Lorenzi H."/>
        </authorList>
    </citation>
    <scope>NUCLEOTIDE SEQUENCE</scope>
</reference>
<dbReference type="eggNOG" id="KOG3283">
    <property type="taxonomic scope" value="Eukaryota"/>
</dbReference>
<comment type="caution">
    <text evidence="6">The sequence shown here is derived from an EMBL/GenBank/DDBJ whole genome shotgun (WGS) entry which is preliminary data.</text>
</comment>
<dbReference type="Gene3D" id="3.10.290.70">
    <property type="match status" value="1"/>
</dbReference>
<keyword evidence="3 4" id="KW-0687">Ribonucleoprotein</keyword>
<protein>
    <recommendedName>
        <fullName evidence="4">40S ribosomal protein S8</fullName>
    </recommendedName>
</protein>
<sequence>MGICRDSRHKRRATGGKRAIHQKKRKYELGRPAAMTKLGGSRKSIIRTRGANVKHRALRVEAGNFSWGSEAVAFKAKIYSAVYHPSSNEFVRTNTVTKNTIVSIDATPFKTFYRQRYGVELGKVIPGQEAAEFSPEEKAKHETLSKTRFLEPLTEEQFNSGRLLACVSSRPGQVGSADGYILEGKELEFYKRKMDKKKK</sequence>
<dbReference type="Pfam" id="PF01201">
    <property type="entry name" value="Ribosomal_S8e"/>
    <property type="match status" value="1"/>
</dbReference>
<dbReference type="OMA" id="QRPHYRK"/>
<dbReference type="RefSeq" id="XP_011133463.1">
    <property type="nucleotide sequence ID" value="XM_011135161.1"/>
</dbReference>
<accession>A0A023AX38</accession>
<dbReference type="PANTHER" id="PTHR10394">
    <property type="entry name" value="40S RIBOSOMAL PROTEIN S8"/>
    <property type="match status" value="1"/>
</dbReference>
<feature type="region of interest" description="Disordered" evidence="5">
    <location>
        <begin position="1"/>
        <end position="22"/>
    </location>
</feature>
<gene>
    <name evidence="6" type="ORF">GNI_178400</name>
</gene>
<organism evidence="6 7">
    <name type="scientific">Gregarina niphandrodes</name>
    <name type="common">Septate eugregarine</name>
    <dbReference type="NCBI Taxonomy" id="110365"/>
    <lineage>
        <taxon>Eukaryota</taxon>
        <taxon>Sar</taxon>
        <taxon>Alveolata</taxon>
        <taxon>Apicomplexa</taxon>
        <taxon>Conoidasida</taxon>
        <taxon>Gregarinasina</taxon>
        <taxon>Eugregarinorida</taxon>
        <taxon>Gregarinidae</taxon>
        <taxon>Gregarina</taxon>
    </lineage>
</organism>
<dbReference type="GO" id="GO:0003735">
    <property type="term" value="F:structural constituent of ribosome"/>
    <property type="evidence" value="ECO:0007669"/>
    <property type="project" value="InterPro"/>
</dbReference>
<evidence type="ECO:0000313" key="6">
    <source>
        <dbReference type="EMBL" id="EZG43279.1"/>
    </source>
</evidence>
<dbReference type="GO" id="GO:0006412">
    <property type="term" value="P:translation"/>
    <property type="evidence" value="ECO:0007669"/>
    <property type="project" value="InterPro"/>
</dbReference>
<keyword evidence="2 4" id="KW-0689">Ribosomal protein</keyword>
<dbReference type="NCBIfam" id="TIGR00307">
    <property type="entry name" value="eS8"/>
    <property type="match status" value="1"/>
</dbReference>
<evidence type="ECO:0000256" key="2">
    <source>
        <dbReference type="ARBA" id="ARBA00022980"/>
    </source>
</evidence>
<keyword evidence="7" id="KW-1185">Reference proteome</keyword>
<dbReference type="EMBL" id="AFNH02001343">
    <property type="protein sequence ID" value="EZG43279.1"/>
    <property type="molecule type" value="Genomic_DNA"/>
</dbReference>
<dbReference type="GO" id="GO:0005840">
    <property type="term" value="C:ribosome"/>
    <property type="evidence" value="ECO:0007669"/>
    <property type="project" value="UniProtKB-KW"/>
</dbReference>
<dbReference type="GeneID" id="22916034"/>
<dbReference type="Proteomes" id="UP000019763">
    <property type="component" value="Unassembled WGS sequence"/>
</dbReference>
<dbReference type="VEuPathDB" id="CryptoDB:GNI_178400"/>
<dbReference type="InterPro" id="IPR042563">
    <property type="entry name" value="Ribosomal_protein_eS8_euk"/>
</dbReference>
<dbReference type="InterPro" id="IPR001047">
    <property type="entry name" value="Ribosomal_eS8"/>
</dbReference>
<evidence type="ECO:0000313" key="7">
    <source>
        <dbReference type="Proteomes" id="UP000019763"/>
    </source>
</evidence>